<comment type="caution">
    <text evidence="2">The sequence shown here is derived from an EMBL/GenBank/DDBJ whole genome shotgun (WGS) entry which is preliminary data.</text>
</comment>
<dbReference type="OrthoDB" id="3681559at2"/>
<proteinExistence type="predicted"/>
<dbReference type="InterPro" id="IPR032710">
    <property type="entry name" value="NTF2-like_dom_sf"/>
</dbReference>
<dbReference type="Proteomes" id="UP000295411">
    <property type="component" value="Unassembled WGS sequence"/>
</dbReference>
<gene>
    <name evidence="2" type="ORF">E2F48_17010</name>
</gene>
<organism evidence="2 3">
    <name type="scientific">Arthrobacter crusticola</name>
    <dbReference type="NCBI Taxonomy" id="2547960"/>
    <lineage>
        <taxon>Bacteria</taxon>
        <taxon>Bacillati</taxon>
        <taxon>Actinomycetota</taxon>
        <taxon>Actinomycetes</taxon>
        <taxon>Micrococcales</taxon>
        <taxon>Micrococcaceae</taxon>
        <taxon>Arthrobacter</taxon>
    </lineage>
</organism>
<dbReference type="Pfam" id="PF12680">
    <property type="entry name" value="SnoaL_2"/>
    <property type="match status" value="1"/>
</dbReference>
<evidence type="ECO:0000313" key="2">
    <source>
        <dbReference type="EMBL" id="TDK23671.1"/>
    </source>
</evidence>
<keyword evidence="3" id="KW-1185">Reference proteome</keyword>
<evidence type="ECO:0000259" key="1">
    <source>
        <dbReference type="Pfam" id="PF12680"/>
    </source>
</evidence>
<dbReference type="EMBL" id="SMTK01000006">
    <property type="protein sequence ID" value="TDK23671.1"/>
    <property type="molecule type" value="Genomic_DNA"/>
</dbReference>
<dbReference type="AlphaFoldDB" id="A0A4R5TM15"/>
<dbReference type="RefSeq" id="WP_133405130.1">
    <property type="nucleotide sequence ID" value="NZ_SMTK01000006.1"/>
</dbReference>
<sequence length="138" mass="15567">MSDELTNVQRLQRGLELFLSKDMKGWTDLCAEDVVAEFPFAPEGSPSVIEGRAALYEYLRGYPETIDVRELPTTTMYATGDPDLVVMEWSVAGTVVRTGNPYAMRYATFVTFRDGEIATYREYWNPQVFLAALDGQGF</sequence>
<reference evidence="2 3" key="1">
    <citation type="submission" date="2019-03" db="EMBL/GenBank/DDBJ databases">
        <title>Arthrobacter sp. nov., an bacterium isolated from biocrust in Mu Us Desert.</title>
        <authorList>
            <person name="Lixiong L."/>
        </authorList>
    </citation>
    <scope>NUCLEOTIDE SEQUENCE [LARGE SCALE GENOMIC DNA]</scope>
    <source>
        <strain evidence="2 3">SLN-3</strain>
    </source>
</reference>
<feature type="domain" description="SnoaL-like" evidence="1">
    <location>
        <begin position="12"/>
        <end position="118"/>
    </location>
</feature>
<dbReference type="Gene3D" id="3.10.450.50">
    <property type="match status" value="1"/>
</dbReference>
<dbReference type="SUPFAM" id="SSF54427">
    <property type="entry name" value="NTF2-like"/>
    <property type="match status" value="1"/>
</dbReference>
<dbReference type="CDD" id="cd00531">
    <property type="entry name" value="NTF2_like"/>
    <property type="match status" value="1"/>
</dbReference>
<name>A0A4R5TM15_9MICC</name>
<accession>A0A4R5TM15</accession>
<protein>
    <submittedName>
        <fullName evidence="2">Nuclear transport factor 2 family protein</fullName>
    </submittedName>
</protein>
<dbReference type="InterPro" id="IPR037401">
    <property type="entry name" value="SnoaL-like"/>
</dbReference>
<evidence type="ECO:0000313" key="3">
    <source>
        <dbReference type="Proteomes" id="UP000295411"/>
    </source>
</evidence>